<keyword evidence="1" id="KW-0812">Transmembrane</keyword>
<dbReference type="Gene3D" id="2.60.120.1440">
    <property type="match status" value="1"/>
</dbReference>
<dbReference type="InterPro" id="IPR032508">
    <property type="entry name" value="FecR_C"/>
</dbReference>
<keyword evidence="5" id="KW-1185">Reference proteome</keyword>
<sequence length="383" mass="42993">MEKKAEDYLDDEFNVEGHKYHPTDKQQWIAKAIVSLVRSVKGKPLSAPEKDELWRNVTTRWESERPNAGSVLGRRYRLWGSAAAVIIVAAGLLLFRYYEDHSDERLLNHARRLHGAGAATDGAPLLTFDQDATISLANASSIRIVGDTVETTDENGLTIRNTIQTRGDYASMTVPYGQRTTIELPDGTRVTLNAGSVLSFPHRFPENKREVSLIGEGFFEVAHQPDRPFYVYSENMQVKVLGTSFNVSAYSDDEEAGAYLVEGKIELTPMGAVRFKPRILEKGTVATFNKRQGQLDVNLNSLENHAAWTQKRLVIRSATLASILRKLERFYNVEITLAQHRALGADRFSGVLDLQRPLQAILRDILNVEASEIKQKGRRITIK</sequence>
<dbReference type="InterPro" id="IPR006860">
    <property type="entry name" value="FecR"/>
</dbReference>
<protein>
    <submittedName>
        <fullName evidence="4">FecR family protein</fullName>
    </submittedName>
</protein>
<organism evidence="4 5">
    <name type="scientific">Parapedobacter luteus</name>
    <dbReference type="NCBI Taxonomy" id="623280"/>
    <lineage>
        <taxon>Bacteria</taxon>
        <taxon>Pseudomonadati</taxon>
        <taxon>Bacteroidota</taxon>
        <taxon>Sphingobacteriia</taxon>
        <taxon>Sphingobacteriales</taxon>
        <taxon>Sphingobacteriaceae</taxon>
        <taxon>Parapedobacter</taxon>
    </lineage>
</organism>
<name>A0A1T5A5L2_9SPHI</name>
<keyword evidence="1" id="KW-1133">Transmembrane helix</keyword>
<dbReference type="EMBL" id="FUYS01000001">
    <property type="protein sequence ID" value="SKB30312.1"/>
    <property type="molecule type" value="Genomic_DNA"/>
</dbReference>
<reference evidence="4 5" key="1">
    <citation type="submission" date="2017-02" db="EMBL/GenBank/DDBJ databases">
        <authorList>
            <person name="Peterson S.W."/>
        </authorList>
    </citation>
    <scope>NUCLEOTIDE SEQUENCE [LARGE SCALE GENOMIC DNA]</scope>
    <source>
        <strain evidence="4 5">DSM 22899</strain>
    </source>
</reference>
<dbReference type="Gene3D" id="3.55.50.30">
    <property type="match status" value="1"/>
</dbReference>
<dbReference type="PANTHER" id="PTHR30273">
    <property type="entry name" value="PERIPLASMIC SIGNAL SENSOR AND SIGMA FACTOR ACTIVATOR FECR-RELATED"/>
    <property type="match status" value="1"/>
</dbReference>
<feature type="domain" description="Protein FecR C-terminal" evidence="3">
    <location>
        <begin position="313"/>
        <end position="382"/>
    </location>
</feature>
<dbReference type="GO" id="GO:0016989">
    <property type="term" value="F:sigma factor antagonist activity"/>
    <property type="evidence" value="ECO:0007669"/>
    <property type="project" value="TreeGrafter"/>
</dbReference>
<dbReference type="InterPro" id="IPR012373">
    <property type="entry name" value="Ferrdict_sens_TM"/>
</dbReference>
<dbReference type="Pfam" id="PF16344">
    <property type="entry name" value="FecR_C"/>
    <property type="match status" value="1"/>
</dbReference>
<proteinExistence type="predicted"/>
<dbReference type="Pfam" id="PF04773">
    <property type="entry name" value="FecR"/>
    <property type="match status" value="1"/>
</dbReference>
<dbReference type="RefSeq" id="WP_079715327.1">
    <property type="nucleotide sequence ID" value="NZ_FUYS01000001.1"/>
</dbReference>
<evidence type="ECO:0000259" key="2">
    <source>
        <dbReference type="Pfam" id="PF04773"/>
    </source>
</evidence>
<evidence type="ECO:0000313" key="5">
    <source>
        <dbReference type="Proteomes" id="UP000190541"/>
    </source>
</evidence>
<keyword evidence="1" id="KW-0472">Membrane</keyword>
<feature type="transmembrane region" description="Helical" evidence="1">
    <location>
        <begin position="78"/>
        <end position="98"/>
    </location>
</feature>
<dbReference type="OrthoDB" id="1452822at2"/>
<dbReference type="PANTHER" id="PTHR30273:SF2">
    <property type="entry name" value="PROTEIN FECR"/>
    <property type="match status" value="1"/>
</dbReference>
<evidence type="ECO:0000256" key="1">
    <source>
        <dbReference type="SAM" id="Phobius"/>
    </source>
</evidence>
<evidence type="ECO:0000259" key="3">
    <source>
        <dbReference type="Pfam" id="PF16344"/>
    </source>
</evidence>
<dbReference type="Proteomes" id="UP000190541">
    <property type="component" value="Unassembled WGS sequence"/>
</dbReference>
<dbReference type="AlphaFoldDB" id="A0A1T5A5L2"/>
<feature type="domain" description="FecR protein" evidence="2">
    <location>
        <begin position="174"/>
        <end position="266"/>
    </location>
</feature>
<evidence type="ECO:0000313" key="4">
    <source>
        <dbReference type="EMBL" id="SKB30312.1"/>
    </source>
</evidence>
<accession>A0A1T5A5L2</accession>
<gene>
    <name evidence="4" type="ORF">SAMN05660226_00616</name>
</gene>
<dbReference type="STRING" id="623280.SAMN05660226_00616"/>